<keyword evidence="2" id="KW-1185">Reference proteome</keyword>
<proteinExistence type="predicted"/>
<reference evidence="1 2" key="1">
    <citation type="journal article" date="2011" name="PLoS ONE">
        <title>Sequencing and comparative genome analysis of two pathogenic Streptococcus gallolyticus subspecies: genome plasticity, adaptation and virulence.</title>
        <authorList>
            <person name="Lin I.-H."/>
            <person name="Liu T.-T."/>
            <person name="Teng Y.-T."/>
            <person name="Wu H.-L."/>
            <person name="Liu Y.-M."/>
            <person name="Wu K.-M."/>
            <person name="Chang C.-H."/>
            <person name="Hsu M.-T."/>
        </authorList>
    </citation>
    <scope>NUCLEOTIDE SEQUENCE [LARGE SCALE GENOMIC DNA]</scope>
    <source>
        <strain evidence="2">ATCC 43144 / JCM 5346 / CDC 1723-81</strain>
    </source>
</reference>
<name>F5X5Z3_STRPX</name>
<evidence type="ECO:0000313" key="1">
    <source>
        <dbReference type="EMBL" id="BAK29833.1"/>
    </source>
</evidence>
<evidence type="ECO:0000313" key="2">
    <source>
        <dbReference type="Proteomes" id="UP000007946"/>
    </source>
</evidence>
<dbReference type="HOGENOM" id="CLU_3333698_0_0_9"/>
<protein>
    <submittedName>
        <fullName evidence="1">Putative extracellular protein</fullName>
    </submittedName>
</protein>
<dbReference type="Proteomes" id="UP000007946">
    <property type="component" value="Chromosome"/>
</dbReference>
<gene>
    <name evidence="1" type="ordered locus">SGPB_0749</name>
</gene>
<organism evidence="1 2">
    <name type="scientific">Streptococcus pasteurianus (strain ATCC 43144 / JCM 5346 / CCUG 46074 / CDC 1723-81)</name>
    <dbReference type="NCBI Taxonomy" id="981540"/>
    <lineage>
        <taxon>Bacteria</taxon>
        <taxon>Bacillati</taxon>
        <taxon>Bacillota</taxon>
        <taxon>Bacilli</taxon>
        <taxon>Lactobacillales</taxon>
        <taxon>Streptococcaceae</taxon>
        <taxon>Streptococcus</taxon>
    </lineage>
</organism>
<accession>F5X5Z3</accession>
<dbReference type="KEGG" id="stb:SGPB_0749"/>
<dbReference type="EMBL" id="AP012054">
    <property type="protein sequence ID" value="BAK29833.1"/>
    <property type="molecule type" value="Genomic_DNA"/>
</dbReference>
<sequence length="38" mass="4355">MIVPANKIKTTFKEMADFSKIDLEDIPDFVSRLSRALN</sequence>
<dbReference type="AlphaFoldDB" id="F5X5Z3"/>